<reference evidence="1 2" key="1">
    <citation type="submission" date="2020-08" db="EMBL/GenBank/DDBJ databases">
        <title>Genomic Encyclopedia of Type Strains, Phase IV (KMG-IV): sequencing the most valuable type-strain genomes for metagenomic binning, comparative biology and taxonomic classification.</title>
        <authorList>
            <person name="Goeker M."/>
        </authorList>
    </citation>
    <scope>NUCLEOTIDE SEQUENCE [LARGE SCALE GENOMIC DNA]</scope>
    <source>
        <strain evidence="1 2">DSM 23562</strain>
    </source>
</reference>
<proteinExistence type="predicted"/>
<dbReference type="Pfam" id="PF13646">
    <property type="entry name" value="HEAT_2"/>
    <property type="match status" value="1"/>
</dbReference>
<dbReference type="RefSeq" id="WP_184194123.1">
    <property type="nucleotide sequence ID" value="NZ_JACHGW010000002.1"/>
</dbReference>
<keyword evidence="2" id="KW-1185">Reference proteome</keyword>
<accession>A0A7W9SNR2</accession>
<dbReference type="InterPro" id="IPR016024">
    <property type="entry name" value="ARM-type_fold"/>
</dbReference>
<gene>
    <name evidence="1" type="ORF">HNQ39_001792</name>
</gene>
<dbReference type="SUPFAM" id="SSF48371">
    <property type="entry name" value="ARM repeat"/>
    <property type="match status" value="2"/>
</dbReference>
<organism evidence="1 2">
    <name type="scientific">Armatimonas rosea</name>
    <dbReference type="NCBI Taxonomy" id="685828"/>
    <lineage>
        <taxon>Bacteria</taxon>
        <taxon>Bacillati</taxon>
        <taxon>Armatimonadota</taxon>
        <taxon>Armatimonadia</taxon>
        <taxon>Armatimonadales</taxon>
        <taxon>Armatimonadaceae</taxon>
        <taxon>Armatimonas</taxon>
    </lineage>
</organism>
<dbReference type="InterPro" id="IPR004155">
    <property type="entry name" value="PBS_lyase_HEAT"/>
</dbReference>
<protein>
    <submittedName>
        <fullName evidence="1">HEAT repeat protein</fullName>
    </submittedName>
</protein>
<dbReference type="Proteomes" id="UP000520814">
    <property type="component" value="Unassembled WGS sequence"/>
</dbReference>
<evidence type="ECO:0000313" key="2">
    <source>
        <dbReference type="Proteomes" id="UP000520814"/>
    </source>
</evidence>
<comment type="caution">
    <text evidence="1">The sequence shown here is derived from an EMBL/GenBank/DDBJ whole genome shotgun (WGS) entry which is preliminary data.</text>
</comment>
<dbReference type="InterPro" id="IPR011989">
    <property type="entry name" value="ARM-like"/>
</dbReference>
<dbReference type="SMART" id="SM00567">
    <property type="entry name" value="EZ_HEAT"/>
    <property type="match status" value="5"/>
</dbReference>
<name>A0A7W9SNR2_ARMRO</name>
<sequence>MPIPQPATVAEAVALLRSPDAQDRQRGAMGLAAFSPPSASVVALLIEALADQERWVRVVATDTLVALGQANPAVVSALIVAQSHPQELVRRWLVEAIARAALPETRALEAVLRACDDPSSYVRYEAVNQLKRTKLEHPRLLPVLLKALEAGEAGAADALAVHQLTDPKALEALVQALQRDPQHLRSQAAVALGELGKATPEVTQGLFALASSAISYGTEIGSARRALVKLATQGHVRGFLQKKLRSRVLPESTAAALILAEHGVQELEVCQMLLVALEALDEKEKSVILSKLEPWITSVPEVALACAPLLQAADDGLRISAAYLLVVLPEYQEPAAETALAVLSPTNLWPAHLALQVLCKLPTLSEERQRRLLPHLISPPDEIQANPTGSAAHHYDVSLRSPLIGLFLKTPNLLPEVAEALESLGEEPCFLRQKIKKMNTPP</sequence>
<dbReference type="Gene3D" id="1.25.10.10">
    <property type="entry name" value="Leucine-rich Repeat Variant"/>
    <property type="match status" value="2"/>
</dbReference>
<dbReference type="EMBL" id="JACHGW010000002">
    <property type="protein sequence ID" value="MBB6050001.1"/>
    <property type="molecule type" value="Genomic_DNA"/>
</dbReference>
<evidence type="ECO:0000313" key="1">
    <source>
        <dbReference type="EMBL" id="MBB6050001.1"/>
    </source>
</evidence>
<dbReference type="AlphaFoldDB" id="A0A7W9SNR2"/>